<dbReference type="RefSeq" id="WP_180282222.1">
    <property type="nucleotide sequence ID" value="NZ_JABFDB010000008.1"/>
</dbReference>
<comment type="caution">
    <text evidence="1">The sequence shown here is derived from an EMBL/GenBank/DDBJ whole genome shotgun (WGS) entry which is preliminary data.</text>
</comment>
<sequence length="104" mass="10779">MTRSTYTMDAAAFERRVDEAKAFALASTGRLTPAAAARVLLRTATLVERVAAGYDEPVADCDRAPHMLCVAATACGLLGPGEPMTPFAVGLRVAAAEARRQGGG</sequence>
<dbReference type="EMBL" id="JABFDB010000008">
    <property type="protein sequence ID" value="NYZ20443.1"/>
    <property type="molecule type" value="Genomic_DNA"/>
</dbReference>
<reference evidence="1 2" key="1">
    <citation type="submission" date="2020-05" db="EMBL/GenBank/DDBJ databases">
        <title>Azospirillum oleiclasticum sp. nov, a nitrogen-fixing and heavy crude oil-emulsifying bacterium isolated from the crude oil of Yumen Oilfield.</title>
        <authorList>
            <person name="Wu D."/>
            <person name="Cai M."/>
            <person name="Zhang X."/>
        </authorList>
    </citation>
    <scope>NUCLEOTIDE SEQUENCE [LARGE SCALE GENOMIC DNA]</scope>
    <source>
        <strain evidence="1 2">ROY-1-1-2</strain>
    </source>
</reference>
<name>A0ABX2T840_9PROT</name>
<organism evidence="1 2">
    <name type="scientific">Azospirillum oleiclasticum</name>
    <dbReference type="NCBI Taxonomy" id="2735135"/>
    <lineage>
        <taxon>Bacteria</taxon>
        <taxon>Pseudomonadati</taxon>
        <taxon>Pseudomonadota</taxon>
        <taxon>Alphaproteobacteria</taxon>
        <taxon>Rhodospirillales</taxon>
        <taxon>Azospirillaceae</taxon>
        <taxon>Azospirillum</taxon>
    </lineage>
</organism>
<evidence type="ECO:0000313" key="2">
    <source>
        <dbReference type="Proteomes" id="UP000584642"/>
    </source>
</evidence>
<evidence type="ECO:0000313" key="1">
    <source>
        <dbReference type="EMBL" id="NYZ20443.1"/>
    </source>
</evidence>
<accession>A0ABX2T840</accession>
<dbReference type="Proteomes" id="UP000584642">
    <property type="component" value="Unassembled WGS sequence"/>
</dbReference>
<keyword evidence="2" id="KW-1185">Reference proteome</keyword>
<protein>
    <submittedName>
        <fullName evidence="1">Uncharacterized protein</fullName>
    </submittedName>
</protein>
<gene>
    <name evidence="1" type="ORF">HND93_12030</name>
</gene>
<proteinExistence type="predicted"/>